<sequence length="131" mass="15349">MATIKGEVPEELEKEFRKVIAEKYGLKKGNISLALKNAIEEWIAKQKRILEMKNNYNAEIIENLRGKYPEQYIVIDSNYKVVAAFKTIEDLYKSPTLSSETRIIAPKNIVKFDHTKRRQLGWYMKRKKVVS</sequence>
<dbReference type="Proteomes" id="UP001201020">
    <property type="component" value="Chromosome"/>
</dbReference>
<gene>
    <name evidence="1" type="ORF">K9W45_04345</name>
</gene>
<organism evidence="1">
    <name type="scientific">Candidatus Heimdallarchaeum aukensis</name>
    <dbReference type="NCBI Taxonomy" id="2876573"/>
    <lineage>
        <taxon>Archaea</taxon>
        <taxon>Promethearchaeati</taxon>
        <taxon>Candidatus Heimdallarchaeota</taxon>
        <taxon>Candidatus Heimdallarchaeia (ex Rinke et al. 2021) (nom. nud.)</taxon>
        <taxon>Candidatus Heimdallarchaeales</taxon>
        <taxon>Candidatus Heimdallarchaeaceae</taxon>
        <taxon>Candidatus Heimdallarchaeum</taxon>
    </lineage>
</organism>
<reference evidence="1" key="1">
    <citation type="journal article" date="2022" name="Nat. Microbiol.">
        <title>Unique mobile elements and scalable gene flow at the prokaryote-eukaryote boundary revealed by circularized Asgard archaea genomes.</title>
        <authorList>
            <person name="Wu F."/>
            <person name="Speth D.R."/>
            <person name="Philosof A."/>
            <person name="Cremiere A."/>
            <person name="Narayanan A."/>
            <person name="Barco R.A."/>
            <person name="Connon S.A."/>
            <person name="Amend J.P."/>
            <person name="Antoshechkin I.A."/>
            <person name="Orphan V.J."/>
        </authorList>
    </citation>
    <scope>NUCLEOTIDE SEQUENCE</scope>
    <source>
        <strain evidence="1">PM71</strain>
    </source>
</reference>
<name>A0A9Y1FMB5_9ARCH</name>
<evidence type="ECO:0008006" key="2">
    <source>
        <dbReference type="Google" id="ProtNLM"/>
    </source>
</evidence>
<dbReference type="Gene3D" id="1.10.1220.10">
    <property type="entry name" value="Met repressor-like"/>
    <property type="match status" value="1"/>
</dbReference>
<protein>
    <recommendedName>
        <fullName evidence="2">DUF5678 domain-containing protein</fullName>
    </recommendedName>
</protein>
<dbReference type="AlphaFoldDB" id="A0A9Y1FMB5"/>
<dbReference type="InterPro" id="IPR013321">
    <property type="entry name" value="Arc_rbn_hlx_hlx"/>
</dbReference>
<dbReference type="GO" id="GO:0006355">
    <property type="term" value="P:regulation of DNA-templated transcription"/>
    <property type="evidence" value="ECO:0007669"/>
    <property type="project" value="InterPro"/>
</dbReference>
<proteinExistence type="predicted"/>
<dbReference type="EMBL" id="CP084166">
    <property type="protein sequence ID" value="UJG41699.1"/>
    <property type="molecule type" value="Genomic_DNA"/>
</dbReference>
<accession>A0A9Y1FMB5</accession>
<evidence type="ECO:0000313" key="1">
    <source>
        <dbReference type="EMBL" id="UJG41699.1"/>
    </source>
</evidence>